<dbReference type="Proteomes" id="UP000228976">
    <property type="component" value="Unassembled WGS sequence"/>
</dbReference>
<dbReference type="RefSeq" id="WP_094689899.1">
    <property type="nucleotide sequence ID" value="NZ_JACBYZ010000001.1"/>
</dbReference>
<dbReference type="GO" id="GO:0004222">
    <property type="term" value="F:metalloendopeptidase activity"/>
    <property type="evidence" value="ECO:0007669"/>
    <property type="project" value="InterPro"/>
</dbReference>
<dbReference type="Gene3D" id="1.10.1380.10">
    <property type="entry name" value="Neutral endopeptidase , domain2"/>
    <property type="match status" value="1"/>
</dbReference>
<dbReference type="OrthoDB" id="9775677at2"/>
<evidence type="ECO:0000256" key="6">
    <source>
        <dbReference type="ARBA" id="ARBA00022833"/>
    </source>
</evidence>
<accession>A0A261FB24</accession>
<keyword evidence="3" id="KW-0645">Protease</keyword>
<dbReference type="Pfam" id="PF01431">
    <property type="entry name" value="Peptidase_M13"/>
    <property type="match status" value="1"/>
</dbReference>
<evidence type="ECO:0000256" key="5">
    <source>
        <dbReference type="ARBA" id="ARBA00022801"/>
    </source>
</evidence>
<dbReference type="Pfam" id="PF05649">
    <property type="entry name" value="Peptidase_M13_N"/>
    <property type="match status" value="1"/>
</dbReference>
<evidence type="ECO:0000259" key="9">
    <source>
        <dbReference type="Pfam" id="PF05649"/>
    </source>
</evidence>
<keyword evidence="5" id="KW-0378">Hydrolase</keyword>
<sequence>MTTLDAPQSSTAPIRPQDDFFYAINGEWIKNYELPADKAGYGSFNKLADDAEEQLRDIVEDPNSTSPLSKIVYNLFMDTERLEKDGNQPVQAYLKRFLDVTSKDELLATLGELDPVGGPAFFSIDVDADPGNPEMNKMFIAQGGLGLPDESYYREDQHAPIREAYVAMLTRLFLLGQVDSDEQAAHDRAENVLAVETGIASHHWDQVTDRDDDKTFNPTTFADLAARMPHFDLAAWVAAWQKGYDQTLSAAELPASMKDAMSELIVREPDFFNGLDSEWESRSVEDLKNWALAHVLIGSASYLNNDFQQASFDFYGKILNGTTKMRDRWKRAVSLVDTVTGEEIGQEYVKRHFPASSKQRMEKLVQGLIEAYHVSITNSTWLSEETKKKALEKLSKFRPMIGYTKHWRDYTALHLDSSLSLLENMHRADAFGAGIEVSKAGKAVDPEEWFMTPQTVNAYYAPNMNVIVFPAAILQPPFFDPEADDATNFGGIGAVIGHEIGHGFDDQGSKYDGDGRMHNWWTAEDRENFEKLTHALIAQYDQFVPRQLEEKYEAEGKKDQAPHVKGALTIGENIGDLSGVNIALKAYVLSLGLPANNEEELEAGLAQAPVIDGKSAAERFFLNYAEIWRGVRRDEIAEQLLIIDPHSPAEFRVNGIVSNVDAFYSTFHVEPGDGMWIDPDKRVRIW</sequence>
<keyword evidence="4" id="KW-0479">Metal-binding</keyword>
<reference evidence="10 11" key="1">
    <citation type="journal article" date="2017" name="BMC Genomics">
        <title>Comparative genomic and phylogenomic analyses of the Bifidobacteriaceae family.</title>
        <authorList>
            <person name="Lugli G.A."/>
            <person name="Milani C."/>
            <person name="Turroni F."/>
            <person name="Duranti S."/>
            <person name="Mancabelli L."/>
            <person name="Mangifesta M."/>
            <person name="Ferrario C."/>
            <person name="Modesto M."/>
            <person name="Mattarelli P."/>
            <person name="Jiri K."/>
            <person name="van Sinderen D."/>
            <person name="Ventura M."/>
        </authorList>
    </citation>
    <scope>NUCLEOTIDE SEQUENCE [LARGE SCALE GENOMIC DNA]</scope>
    <source>
        <strain evidence="10 11">LMG 21773</strain>
    </source>
</reference>
<dbReference type="InterPro" id="IPR018497">
    <property type="entry name" value="Peptidase_M13_C"/>
</dbReference>
<dbReference type="InterPro" id="IPR042089">
    <property type="entry name" value="Peptidase_M13_dom_2"/>
</dbReference>
<evidence type="ECO:0000256" key="2">
    <source>
        <dbReference type="ARBA" id="ARBA00007357"/>
    </source>
</evidence>
<comment type="cofactor">
    <cofactor evidence="1">
        <name>Zn(2+)</name>
        <dbReference type="ChEBI" id="CHEBI:29105"/>
    </cofactor>
</comment>
<dbReference type="InterPro" id="IPR024079">
    <property type="entry name" value="MetalloPept_cat_dom_sf"/>
</dbReference>
<comment type="similarity">
    <text evidence="2">Belongs to the peptidase M13 family.</text>
</comment>
<evidence type="ECO:0000256" key="1">
    <source>
        <dbReference type="ARBA" id="ARBA00001947"/>
    </source>
</evidence>
<gene>
    <name evidence="10" type="ORF">AEAE_0848</name>
</gene>
<keyword evidence="7" id="KW-0482">Metalloprotease</keyword>
<evidence type="ECO:0000256" key="7">
    <source>
        <dbReference type="ARBA" id="ARBA00023049"/>
    </source>
</evidence>
<evidence type="ECO:0000313" key="10">
    <source>
        <dbReference type="EMBL" id="OZG56360.1"/>
    </source>
</evidence>
<dbReference type="SUPFAM" id="SSF55486">
    <property type="entry name" value="Metalloproteases ('zincins'), catalytic domain"/>
    <property type="match status" value="1"/>
</dbReference>
<protein>
    <submittedName>
        <fullName evidence="10">Peptidase family M13</fullName>
    </submittedName>
</protein>
<feature type="domain" description="Peptidase M13 C-terminal" evidence="8">
    <location>
        <begin position="457"/>
        <end position="683"/>
    </location>
</feature>
<dbReference type="Gene3D" id="3.40.390.10">
    <property type="entry name" value="Collagenase (Catalytic Domain)"/>
    <property type="match status" value="1"/>
</dbReference>
<dbReference type="GO" id="GO:0016485">
    <property type="term" value="P:protein processing"/>
    <property type="evidence" value="ECO:0007669"/>
    <property type="project" value="TreeGrafter"/>
</dbReference>
<evidence type="ECO:0000259" key="8">
    <source>
        <dbReference type="Pfam" id="PF01431"/>
    </source>
</evidence>
<evidence type="ECO:0000313" key="11">
    <source>
        <dbReference type="Proteomes" id="UP000228976"/>
    </source>
</evidence>
<dbReference type="EMBL" id="MWWU01000002">
    <property type="protein sequence ID" value="OZG56360.1"/>
    <property type="molecule type" value="Genomic_DNA"/>
</dbReference>
<dbReference type="AlphaFoldDB" id="A0A261FB24"/>
<keyword evidence="11" id="KW-1185">Reference proteome</keyword>
<dbReference type="PRINTS" id="PR00786">
    <property type="entry name" value="NEPRILYSIN"/>
</dbReference>
<dbReference type="GO" id="GO:0005886">
    <property type="term" value="C:plasma membrane"/>
    <property type="evidence" value="ECO:0007669"/>
    <property type="project" value="TreeGrafter"/>
</dbReference>
<dbReference type="PANTHER" id="PTHR11733:SF167">
    <property type="entry name" value="FI17812P1-RELATED"/>
    <property type="match status" value="1"/>
</dbReference>
<dbReference type="InterPro" id="IPR000718">
    <property type="entry name" value="Peptidase_M13"/>
</dbReference>
<dbReference type="PANTHER" id="PTHR11733">
    <property type="entry name" value="ZINC METALLOPROTEASE FAMILY M13 NEPRILYSIN-RELATED"/>
    <property type="match status" value="1"/>
</dbReference>
<feature type="domain" description="Peptidase M13 N-terminal" evidence="9">
    <location>
        <begin position="16"/>
        <end position="403"/>
    </location>
</feature>
<proteinExistence type="inferred from homology"/>
<dbReference type="GO" id="GO:0046872">
    <property type="term" value="F:metal ion binding"/>
    <property type="evidence" value="ECO:0007669"/>
    <property type="project" value="UniProtKB-KW"/>
</dbReference>
<evidence type="ECO:0000256" key="3">
    <source>
        <dbReference type="ARBA" id="ARBA00022670"/>
    </source>
</evidence>
<dbReference type="CDD" id="cd08662">
    <property type="entry name" value="M13"/>
    <property type="match status" value="1"/>
</dbReference>
<dbReference type="PROSITE" id="PS51885">
    <property type="entry name" value="NEPRILYSIN"/>
    <property type="match status" value="1"/>
</dbReference>
<evidence type="ECO:0000256" key="4">
    <source>
        <dbReference type="ARBA" id="ARBA00022723"/>
    </source>
</evidence>
<dbReference type="InterPro" id="IPR008753">
    <property type="entry name" value="Peptidase_M13_N"/>
</dbReference>
<comment type="caution">
    <text evidence="10">The sequence shown here is derived from an EMBL/GenBank/DDBJ whole genome shotgun (WGS) entry which is preliminary data.</text>
</comment>
<name>A0A261FB24_9BIFI</name>
<keyword evidence="6" id="KW-0862">Zinc</keyword>
<organism evidence="10 11">
    <name type="scientific">Aeriscardovia aeriphila</name>
    <dbReference type="NCBI Taxonomy" id="218139"/>
    <lineage>
        <taxon>Bacteria</taxon>
        <taxon>Bacillati</taxon>
        <taxon>Actinomycetota</taxon>
        <taxon>Actinomycetes</taxon>
        <taxon>Bifidobacteriales</taxon>
        <taxon>Bifidobacteriaceae</taxon>
        <taxon>Aeriscardovia</taxon>
    </lineage>
</organism>